<organism evidence="1 2">
    <name type="scientific">Caballeronia insecticola</name>
    <dbReference type="NCBI Taxonomy" id="758793"/>
    <lineage>
        <taxon>Bacteria</taxon>
        <taxon>Pseudomonadati</taxon>
        <taxon>Pseudomonadota</taxon>
        <taxon>Betaproteobacteria</taxon>
        <taxon>Burkholderiales</taxon>
        <taxon>Burkholderiaceae</taxon>
        <taxon>Caballeronia</taxon>
    </lineage>
</organism>
<dbReference type="HOGENOM" id="CLU_3266887_0_0_4"/>
<protein>
    <submittedName>
        <fullName evidence="1">Uncharacterized protein</fullName>
    </submittedName>
</protein>
<dbReference type="AlphaFoldDB" id="R4X2P9"/>
<name>R4X2P9_9BURK</name>
<sequence>MIGSMKDRMALAMIEADERDGGSSPAARWSNIACRRSDILA</sequence>
<proteinExistence type="predicted"/>
<reference evidence="1 2" key="1">
    <citation type="journal article" date="2013" name="Genome Announc.">
        <title>Complete Genome Sequence of Burkholderia sp. Strain RPE64, Bacterial Symbiont of the Bean Bug Riptortus pedestris.</title>
        <authorList>
            <person name="Shibata T.F."/>
            <person name="Maeda T."/>
            <person name="Nikoh N."/>
            <person name="Yamaguchi K."/>
            <person name="Oshima K."/>
            <person name="Hattori M."/>
            <person name="Nishiyama T."/>
            <person name="Hasebe M."/>
            <person name="Fukatsu T."/>
            <person name="Kikuchi Y."/>
            <person name="Shigenobu S."/>
        </authorList>
    </citation>
    <scope>NUCLEOTIDE SEQUENCE [LARGE SCALE GENOMIC DNA]</scope>
</reference>
<keyword evidence="2" id="KW-1185">Reference proteome</keyword>
<dbReference type="PATRIC" id="fig|758793.3.peg.5082"/>
<gene>
    <name evidence="1" type="ORF">BRPE64_CCDS07730</name>
</gene>
<reference evidence="1 2" key="2">
    <citation type="journal article" date="2018" name="Int. J. Syst. Evol. Microbiol.">
        <title>Burkholderia insecticola sp. nov., a gut symbiotic bacterium of the bean bug Riptortus pedestris.</title>
        <authorList>
            <person name="Takeshita K."/>
            <person name="Tamaki H."/>
            <person name="Ohbayashi T."/>
            <person name="Meng X.-Y."/>
            <person name="Sone T."/>
            <person name="Mitani Y."/>
            <person name="Peeters C."/>
            <person name="Kikuchi Y."/>
            <person name="Vandamme P."/>
        </authorList>
    </citation>
    <scope>NUCLEOTIDE SEQUENCE [LARGE SCALE GENOMIC DNA]</scope>
    <source>
        <strain evidence="1">RPE64</strain>
    </source>
</reference>
<dbReference type="Proteomes" id="UP000013966">
    <property type="component" value="Chromosome 3"/>
</dbReference>
<accession>R4X2P9</accession>
<dbReference type="STRING" id="758793.BRPE64_CCDS07730"/>
<evidence type="ECO:0000313" key="1">
    <source>
        <dbReference type="EMBL" id="BAN26856.1"/>
    </source>
</evidence>
<evidence type="ECO:0000313" key="2">
    <source>
        <dbReference type="Proteomes" id="UP000013966"/>
    </source>
</evidence>
<dbReference type="EMBL" id="AP013060">
    <property type="protein sequence ID" value="BAN26856.1"/>
    <property type="molecule type" value="Genomic_DNA"/>
</dbReference>
<dbReference type="KEGG" id="buo:BRPE64_CCDS07730"/>